<evidence type="ECO:0000313" key="3">
    <source>
        <dbReference type="Proteomes" id="UP001227101"/>
    </source>
</evidence>
<dbReference type="EMBL" id="CP127173">
    <property type="protein sequence ID" value="WIV53899.1"/>
    <property type="molecule type" value="Genomic_DNA"/>
</dbReference>
<name>A0ABY8XE56_9PSEU</name>
<dbReference type="PANTHER" id="PTHR38030:SF2">
    <property type="entry name" value="PROTOPORPHYRINOGEN IX DEHYDROGENASE [QUINONE]"/>
    <property type="match status" value="1"/>
</dbReference>
<dbReference type="RefSeq" id="WP_285450404.1">
    <property type="nucleotide sequence ID" value="NZ_CP127173.1"/>
</dbReference>
<dbReference type="PANTHER" id="PTHR38030">
    <property type="entry name" value="PROTOPORPHYRINOGEN IX DEHYDROGENASE [MENAQUINONE]"/>
    <property type="match status" value="1"/>
</dbReference>
<proteinExistence type="predicted"/>
<dbReference type="InterPro" id="IPR008254">
    <property type="entry name" value="Flavodoxin/NO_synth"/>
</dbReference>
<dbReference type="Pfam" id="PF12724">
    <property type="entry name" value="Flavodoxin_5"/>
    <property type="match status" value="1"/>
</dbReference>
<dbReference type="Proteomes" id="UP001227101">
    <property type="component" value="Chromosome"/>
</dbReference>
<feature type="domain" description="Flavodoxin-like" evidence="1">
    <location>
        <begin position="3"/>
        <end position="163"/>
    </location>
</feature>
<sequence>MKILVAVATRHGATREIAENVATAVGAALTDAGVEPLVEVRDAGLVHSVEGFDAVVLGSAVYMGHWLEPARKLAESFSDELRRVPVWLFSSGPIGEQDKPAEEPVAVEDLVRRLGARGHRLFGGKIDRRSLHFPERAVVAALRVADGDNRDWPSIRAWGRDIGSALAQVVRSTS</sequence>
<dbReference type="SUPFAM" id="SSF52218">
    <property type="entry name" value="Flavoproteins"/>
    <property type="match status" value="1"/>
</dbReference>
<evidence type="ECO:0000313" key="2">
    <source>
        <dbReference type="EMBL" id="WIV53899.1"/>
    </source>
</evidence>
<evidence type="ECO:0000259" key="1">
    <source>
        <dbReference type="PROSITE" id="PS50902"/>
    </source>
</evidence>
<dbReference type="InterPro" id="IPR029039">
    <property type="entry name" value="Flavoprotein-like_sf"/>
</dbReference>
<dbReference type="Gene3D" id="3.40.50.360">
    <property type="match status" value="1"/>
</dbReference>
<dbReference type="PROSITE" id="PS50902">
    <property type="entry name" value="FLAVODOXIN_LIKE"/>
    <property type="match status" value="1"/>
</dbReference>
<dbReference type="InterPro" id="IPR052200">
    <property type="entry name" value="Protoporphyrinogen_IX_DH"/>
</dbReference>
<dbReference type="InterPro" id="IPR026816">
    <property type="entry name" value="Flavodoxin_dom"/>
</dbReference>
<keyword evidence="3" id="KW-1185">Reference proteome</keyword>
<gene>
    <name evidence="2" type="ORF">QP939_34180</name>
</gene>
<accession>A0ABY8XE56</accession>
<protein>
    <submittedName>
        <fullName evidence="2">Flavodoxin domain-containing protein</fullName>
    </submittedName>
</protein>
<reference evidence="2 3" key="1">
    <citation type="submission" date="2023-06" db="EMBL/GenBank/DDBJ databases">
        <authorList>
            <person name="Oyuntsetseg B."/>
            <person name="Kim S.B."/>
        </authorList>
    </citation>
    <scope>NUCLEOTIDE SEQUENCE [LARGE SCALE GENOMIC DNA]</scope>
    <source>
        <strain evidence="2 3">2-2</strain>
    </source>
</reference>
<organism evidence="2 3">
    <name type="scientific">Amycolatopsis nalaikhensis</name>
    <dbReference type="NCBI Taxonomy" id="715472"/>
    <lineage>
        <taxon>Bacteria</taxon>
        <taxon>Bacillati</taxon>
        <taxon>Actinomycetota</taxon>
        <taxon>Actinomycetes</taxon>
        <taxon>Pseudonocardiales</taxon>
        <taxon>Pseudonocardiaceae</taxon>
        <taxon>Amycolatopsis</taxon>
    </lineage>
</organism>